<proteinExistence type="predicted"/>
<dbReference type="Pfam" id="PF07963">
    <property type="entry name" value="N_methyl"/>
    <property type="match status" value="1"/>
</dbReference>
<reference evidence="8" key="1">
    <citation type="journal article" date="2019" name="Int. J. Syst. Evol. Microbiol.">
        <title>The Global Catalogue of Microorganisms (GCM) 10K type strain sequencing project: providing services to taxonomists for standard genome sequencing and annotation.</title>
        <authorList>
            <consortium name="The Broad Institute Genomics Platform"/>
            <consortium name="The Broad Institute Genome Sequencing Center for Infectious Disease"/>
            <person name="Wu L."/>
            <person name="Ma J."/>
        </authorList>
    </citation>
    <scope>NUCLEOTIDE SEQUENCE [LARGE SCALE GENOMIC DNA]</scope>
    <source>
        <strain evidence="8">CCUG 46385</strain>
    </source>
</reference>
<dbReference type="RefSeq" id="WP_379788694.1">
    <property type="nucleotide sequence ID" value="NZ_JBHSHL010000034.1"/>
</dbReference>
<dbReference type="SUPFAM" id="SSF49899">
    <property type="entry name" value="Concanavalin A-like lectins/glucanases"/>
    <property type="match status" value="1"/>
</dbReference>
<evidence type="ECO:0000256" key="5">
    <source>
        <dbReference type="ARBA" id="ARBA00023136"/>
    </source>
</evidence>
<keyword evidence="2" id="KW-0488">Methylation</keyword>
<accession>A0ABV9QL37</accession>
<evidence type="ECO:0000256" key="1">
    <source>
        <dbReference type="ARBA" id="ARBA00004167"/>
    </source>
</evidence>
<dbReference type="InterPro" id="IPR002416">
    <property type="entry name" value="T2SS_protein-GspH"/>
</dbReference>
<dbReference type="Proteomes" id="UP001595916">
    <property type="component" value="Unassembled WGS sequence"/>
</dbReference>
<evidence type="ECO:0000256" key="4">
    <source>
        <dbReference type="ARBA" id="ARBA00022989"/>
    </source>
</evidence>
<evidence type="ECO:0000256" key="6">
    <source>
        <dbReference type="SAM" id="Phobius"/>
    </source>
</evidence>
<keyword evidence="5 6" id="KW-0472">Membrane</keyword>
<evidence type="ECO:0000256" key="2">
    <source>
        <dbReference type="ARBA" id="ARBA00022481"/>
    </source>
</evidence>
<dbReference type="NCBIfam" id="TIGR02532">
    <property type="entry name" value="IV_pilin_GFxxxE"/>
    <property type="match status" value="1"/>
</dbReference>
<dbReference type="Gene3D" id="2.60.120.200">
    <property type="match status" value="1"/>
</dbReference>
<keyword evidence="3 6" id="KW-0812">Transmembrane</keyword>
<feature type="transmembrane region" description="Helical" evidence="6">
    <location>
        <begin position="12"/>
        <end position="33"/>
    </location>
</feature>
<keyword evidence="4 6" id="KW-1133">Transmembrane helix</keyword>
<organism evidence="7 8">
    <name type="scientific">Filifactor villosus</name>
    <dbReference type="NCBI Taxonomy" id="29374"/>
    <lineage>
        <taxon>Bacteria</taxon>
        <taxon>Bacillati</taxon>
        <taxon>Bacillota</taxon>
        <taxon>Clostridia</taxon>
        <taxon>Peptostreptococcales</taxon>
        <taxon>Filifactoraceae</taxon>
        <taxon>Filifactor</taxon>
    </lineage>
</organism>
<dbReference type="EMBL" id="JBHSHL010000034">
    <property type="protein sequence ID" value="MFC4805152.1"/>
    <property type="molecule type" value="Genomic_DNA"/>
</dbReference>
<evidence type="ECO:0000313" key="7">
    <source>
        <dbReference type="EMBL" id="MFC4805152.1"/>
    </source>
</evidence>
<dbReference type="PRINTS" id="PR00885">
    <property type="entry name" value="BCTERIALGSPH"/>
</dbReference>
<sequence length="526" mass="59247">MKKNRGFTLAEVIMALVIVTILAQLVLMTLGNMNVQLSRERKRTEHAFKEQGEMEKRIEEIEKLIETKLDSLTIINDTASTTTQITEAKKKLKVAQKELDKYPSFEQNLNGQKIRIYRLEVPRYNTQDKQSAVLTSWVVESKGLVFPIPEIRKVEIAVKGKAVASYGIWKDKQKMSSKVEYGKNKDKLFTEQYLWQLSRPGFHMISPEQEAHKPPEAYTSLRYPSFPRDYEFITKTGQSSPSETGKELSLITKEMRGRFVSLGLRATTREGKISPEKGSNPYYVVGYPIPVYALLDTSLISSFPTDLKIPVIGGVSNSSFFQEVTGNEIPKIEPHGELTGNVKYKNEMFETYSRFVHFTSDSSYDFTLGSPNRFPKDYTIFVVARQTAASPGLPIFNGKALVTEGSRTGDAKFALSFDKFAYREEMRGMLRETMIDNVGADDGKWHVLALSLTGRQLKVYLDRNTLHTASANYTFAGGGNYLRFGKIVGVSGADMNVAEVVISQSVKDDEITAMQEYLCNKYGISP</sequence>
<comment type="caution">
    <text evidence="7">The sequence shown here is derived from an EMBL/GenBank/DDBJ whole genome shotgun (WGS) entry which is preliminary data.</text>
</comment>
<gene>
    <name evidence="7" type="ORF">ACFO4R_08650</name>
</gene>
<evidence type="ECO:0000256" key="3">
    <source>
        <dbReference type="ARBA" id="ARBA00022692"/>
    </source>
</evidence>
<keyword evidence="8" id="KW-1185">Reference proteome</keyword>
<dbReference type="InterPro" id="IPR013320">
    <property type="entry name" value="ConA-like_dom_sf"/>
</dbReference>
<dbReference type="InterPro" id="IPR012902">
    <property type="entry name" value="N_methyl_site"/>
</dbReference>
<evidence type="ECO:0000313" key="8">
    <source>
        <dbReference type="Proteomes" id="UP001595916"/>
    </source>
</evidence>
<comment type="subcellular location">
    <subcellularLocation>
        <location evidence="1">Membrane</location>
        <topology evidence="1">Single-pass membrane protein</topology>
    </subcellularLocation>
</comment>
<name>A0ABV9QL37_9FIRM</name>
<protein>
    <submittedName>
        <fullName evidence="7">Type II secretion system protein</fullName>
    </submittedName>
</protein>